<dbReference type="SUPFAM" id="SSF48695">
    <property type="entry name" value="Multiheme cytochromes"/>
    <property type="match status" value="1"/>
</dbReference>
<dbReference type="HAMAP" id="MF_00983">
    <property type="entry name" value="PriA"/>
    <property type="match status" value="1"/>
</dbReference>
<dbReference type="InterPro" id="IPR041222">
    <property type="entry name" value="PriA_3primeBD"/>
</dbReference>
<feature type="compositionally biased region" description="Basic and acidic residues" evidence="9">
    <location>
        <begin position="635"/>
        <end position="644"/>
    </location>
</feature>
<feature type="binding site" evidence="8">
    <location>
        <position position="378"/>
    </location>
    <ligand>
        <name>Zn(2+)</name>
        <dbReference type="ChEBI" id="CHEBI:29105"/>
        <label>2</label>
    </ligand>
</feature>
<keyword evidence="2 8" id="KW-0235">DNA replication</keyword>
<evidence type="ECO:0000256" key="4">
    <source>
        <dbReference type="ARBA" id="ARBA00022741"/>
    </source>
</evidence>
<reference evidence="11 12" key="1">
    <citation type="submission" date="2018-11" db="EMBL/GenBank/DDBJ databases">
        <title>Sequencing the genomes of 1000 actinobacteria strains.</title>
        <authorList>
            <person name="Klenk H.-P."/>
        </authorList>
    </citation>
    <scope>NUCLEOTIDE SEQUENCE [LARGE SCALE GENOMIC DNA]</scope>
    <source>
        <strain evidence="11 12">DSM 14012</strain>
    </source>
</reference>
<dbReference type="GO" id="GO:0006302">
    <property type="term" value="P:double-strand break repair"/>
    <property type="evidence" value="ECO:0007669"/>
    <property type="project" value="InterPro"/>
</dbReference>
<dbReference type="InterPro" id="IPR027417">
    <property type="entry name" value="P-loop_NTPase"/>
</dbReference>
<dbReference type="PANTHER" id="PTHR30580">
    <property type="entry name" value="PRIMOSOMAL PROTEIN N"/>
    <property type="match status" value="1"/>
</dbReference>
<keyword evidence="5 8" id="KW-0862">Zinc</keyword>
<keyword evidence="1 8" id="KW-0639">Primosome</keyword>
<dbReference type="InterPro" id="IPR036280">
    <property type="entry name" value="Multihaem_cyt_sf"/>
</dbReference>
<evidence type="ECO:0000313" key="12">
    <source>
        <dbReference type="Proteomes" id="UP000266915"/>
    </source>
</evidence>
<feature type="binding site" evidence="8">
    <location>
        <position position="408"/>
    </location>
    <ligand>
        <name>Zn(2+)</name>
        <dbReference type="ChEBI" id="CHEBI:29105"/>
        <label>1</label>
    </ligand>
</feature>
<dbReference type="Gene3D" id="3.40.50.300">
    <property type="entry name" value="P-loop containing nucleotide triphosphate hydrolases"/>
    <property type="match status" value="1"/>
</dbReference>
<evidence type="ECO:0000256" key="9">
    <source>
        <dbReference type="SAM" id="MobiDB-lite"/>
    </source>
</evidence>
<dbReference type="Gene3D" id="3.40.1440.60">
    <property type="entry name" value="PriA, 3(prime) DNA-binding domain"/>
    <property type="match status" value="1"/>
</dbReference>
<feature type="binding site" evidence="8">
    <location>
        <position position="399"/>
    </location>
    <ligand>
        <name>Zn(2+)</name>
        <dbReference type="ChEBI" id="CHEBI:29105"/>
        <label>2</label>
    </ligand>
</feature>
<dbReference type="GO" id="GO:0043138">
    <property type="term" value="F:3'-5' DNA helicase activity"/>
    <property type="evidence" value="ECO:0007669"/>
    <property type="project" value="TreeGrafter"/>
</dbReference>
<evidence type="ECO:0000256" key="3">
    <source>
        <dbReference type="ARBA" id="ARBA00022723"/>
    </source>
</evidence>
<keyword evidence="12" id="KW-1185">Reference proteome</keyword>
<dbReference type="InterPro" id="IPR005259">
    <property type="entry name" value="PriA"/>
</dbReference>
<comment type="subunit">
    <text evidence="8">Component of the replication restart primosome.</text>
</comment>
<evidence type="ECO:0000259" key="10">
    <source>
        <dbReference type="Pfam" id="PF17764"/>
    </source>
</evidence>
<name>A0A3N2C2Z1_9MICO</name>
<keyword evidence="6 8" id="KW-0067">ATP-binding</keyword>
<dbReference type="GO" id="GO:0006270">
    <property type="term" value="P:DNA replication initiation"/>
    <property type="evidence" value="ECO:0007669"/>
    <property type="project" value="TreeGrafter"/>
</dbReference>
<comment type="similarity">
    <text evidence="8">Belongs to the helicase family. PriA subfamily.</text>
</comment>
<keyword evidence="11" id="KW-0347">Helicase</keyword>
<accession>A0A3N2C2Z1</accession>
<dbReference type="PANTHER" id="PTHR30580:SF0">
    <property type="entry name" value="PRIMOSOMAL PROTEIN N"/>
    <property type="match status" value="1"/>
</dbReference>
<gene>
    <name evidence="8" type="primary">priA</name>
    <name evidence="11" type="ORF">EDD42_1943</name>
</gene>
<organism evidence="11 12">
    <name type="scientific">Plantibacter flavus</name>
    <dbReference type="NCBI Taxonomy" id="150123"/>
    <lineage>
        <taxon>Bacteria</taxon>
        <taxon>Bacillati</taxon>
        <taxon>Actinomycetota</taxon>
        <taxon>Actinomycetes</taxon>
        <taxon>Micrococcales</taxon>
        <taxon>Microbacteriaceae</taxon>
        <taxon>Plantibacter</taxon>
    </lineage>
</organism>
<feature type="region of interest" description="Disordered" evidence="9">
    <location>
        <begin position="614"/>
        <end position="644"/>
    </location>
</feature>
<evidence type="ECO:0000256" key="8">
    <source>
        <dbReference type="HAMAP-Rule" id="MF_00983"/>
    </source>
</evidence>
<dbReference type="GO" id="GO:0003677">
    <property type="term" value="F:DNA binding"/>
    <property type="evidence" value="ECO:0007669"/>
    <property type="project" value="UniProtKB-UniRule"/>
</dbReference>
<evidence type="ECO:0000256" key="7">
    <source>
        <dbReference type="ARBA" id="ARBA00023125"/>
    </source>
</evidence>
<comment type="caution">
    <text evidence="8">As this protein does not have any detectable helicase domains, it probably does not have helicase activity.</text>
</comment>
<keyword evidence="3 8" id="KW-0479">Metal-binding</keyword>
<evidence type="ECO:0000313" key="11">
    <source>
        <dbReference type="EMBL" id="ROR81863.1"/>
    </source>
</evidence>
<comment type="function">
    <text evidence="8">Initiates the restart of stalled replication forks, which reloads the replicative helicase on sites other than the origin of replication. Recognizes and binds to abandoned replication forks and remodels them to uncover a helicase loading site. Promotes assembly of the primosome at these replication forks.</text>
</comment>
<comment type="cofactor">
    <cofactor evidence="8">
        <name>Zn(2+)</name>
        <dbReference type="ChEBI" id="CHEBI:29105"/>
    </cofactor>
    <text evidence="8">Binds 2 zinc ions per subunit.</text>
</comment>
<comment type="caution">
    <text evidence="11">The sequence shown here is derived from an EMBL/GenBank/DDBJ whole genome shotgun (WGS) entry which is preliminary data.</text>
</comment>
<feature type="domain" description="Primosomal protein N' 3' DNA-binding" evidence="10">
    <location>
        <begin position="6"/>
        <end position="101"/>
    </location>
</feature>
<feature type="binding site" evidence="8">
    <location>
        <position position="369"/>
    </location>
    <ligand>
        <name>Zn(2+)</name>
        <dbReference type="ChEBI" id="CHEBI:29105"/>
        <label>1</label>
    </ligand>
</feature>
<dbReference type="Pfam" id="PF17764">
    <property type="entry name" value="PriA_3primeBD"/>
    <property type="match status" value="1"/>
</dbReference>
<dbReference type="RefSeq" id="WP_234993971.1">
    <property type="nucleotide sequence ID" value="NZ_FXAP01000001.1"/>
</dbReference>
<dbReference type="GO" id="GO:0006310">
    <property type="term" value="P:DNA recombination"/>
    <property type="evidence" value="ECO:0007669"/>
    <property type="project" value="InterPro"/>
</dbReference>
<protein>
    <recommendedName>
        <fullName evidence="8">Probable replication restart protein PriA</fullName>
    </recommendedName>
    <alternativeName>
        <fullName evidence="8">Putative ATP-dependent DNA helicase PriA</fullName>
    </alternativeName>
</protein>
<dbReference type="EMBL" id="RKHL01000001">
    <property type="protein sequence ID" value="ROR81863.1"/>
    <property type="molecule type" value="Genomic_DNA"/>
</dbReference>
<proteinExistence type="inferred from homology"/>
<keyword evidence="4 8" id="KW-0547">Nucleotide-binding</keyword>
<feature type="binding site" evidence="8">
    <location>
        <position position="411"/>
    </location>
    <ligand>
        <name>Zn(2+)</name>
        <dbReference type="ChEBI" id="CHEBI:29105"/>
        <label>1</label>
    </ligand>
</feature>
<dbReference type="GO" id="GO:0008270">
    <property type="term" value="F:zinc ion binding"/>
    <property type="evidence" value="ECO:0007669"/>
    <property type="project" value="UniProtKB-UniRule"/>
</dbReference>
<dbReference type="GO" id="GO:1990077">
    <property type="term" value="C:primosome complex"/>
    <property type="evidence" value="ECO:0007669"/>
    <property type="project" value="UniProtKB-UniRule"/>
</dbReference>
<dbReference type="GO" id="GO:0005524">
    <property type="term" value="F:ATP binding"/>
    <property type="evidence" value="ECO:0007669"/>
    <property type="project" value="UniProtKB-UniRule"/>
</dbReference>
<keyword evidence="11" id="KW-0378">Hydrolase</keyword>
<sequence length="644" mass="68892">MVLDSPLPQLDHLFDYAIPDELADDAVLGARVSVPLRSAGRSANGFIVDLAESSEFGGALSPLSSVVSSVPVLTPTLWTLARRVADRSAGSAMDVLRLAIPPRQVRVEKTWAAAPPPERPSVERRTVPGFAPGTLDRLAPGERYAISAIPTLTATSAGVWLPDWSFTLAALAVNQLAEGRSAILCVPDYRDVEHLLAALDDLGVGAAVARADAKQTPAARYRAYLDGLHPVPRIVVGNRSAVYAPAHDLGLIALWDDGDPLHQEQLAPYVHARDVALTRQEMSGSALVFAAHSRSTETQRLVELGWLHEVAPTPPIRPRVVVSRASGDDAMTSQARIPSSAWRAVDEALHHGPVLVQVARPGYAPHLACRRCGTRAHCSVCHGPLQLATARSRPSCRWCGHLAAGWSCETCHDTAFRVTAAGTGRTAEELGRAFPRYRVVVSDGDAPKFEVGPEPALVIATRGAEPVAAGGYAAVLLVDADRMLARESLRVAEDCLRWWSNAAALAAPRAPVLLIGVEAPVANAFALWQQPRFASEELAERRELGFPPAVRSATLTGTRDAVDAALTALPAEYRSRVLGPTVDEAGDSVAILRVDYGHARAVAEQLRATVVAQAAKRRRPTPGRRAPKAPPTLRVRFDDPEMLS</sequence>
<evidence type="ECO:0000256" key="6">
    <source>
        <dbReference type="ARBA" id="ARBA00022840"/>
    </source>
</evidence>
<evidence type="ECO:0000256" key="1">
    <source>
        <dbReference type="ARBA" id="ARBA00022515"/>
    </source>
</evidence>
<dbReference type="AlphaFoldDB" id="A0A3N2C2Z1"/>
<dbReference type="Proteomes" id="UP000266915">
    <property type="component" value="Unassembled WGS sequence"/>
</dbReference>
<keyword evidence="7 8" id="KW-0238">DNA-binding</keyword>
<feature type="binding site" evidence="8">
    <location>
        <position position="381"/>
    </location>
    <ligand>
        <name>Zn(2+)</name>
        <dbReference type="ChEBI" id="CHEBI:29105"/>
        <label>2</label>
    </ligand>
</feature>
<evidence type="ECO:0000256" key="2">
    <source>
        <dbReference type="ARBA" id="ARBA00022705"/>
    </source>
</evidence>
<dbReference type="GO" id="GO:0006269">
    <property type="term" value="P:DNA replication, synthesis of primer"/>
    <property type="evidence" value="ECO:0007669"/>
    <property type="project" value="UniProtKB-KW"/>
</dbReference>
<feature type="compositionally biased region" description="Basic residues" evidence="9">
    <location>
        <begin position="615"/>
        <end position="627"/>
    </location>
</feature>
<evidence type="ECO:0000256" key="5">
    <source>
        <dbReference type="ARBA" id="ARBA00022833"/>
    </source>
</evidence>
<dbReference type="InterPro" id="IPR042115">
    <property type="entry name" value="PriA_3primeBD_sf"/>
</dbReference>
<feature type="binding site" evidence="8">
    <location>
        <position position="372"/>
    </location>
    <ligand>
        <name>Zn(2+)</name>
        <dbReference type="ChEBI" id="CHEBI:29105"/>
        <label>1</label>
    </ligand>
</feature>
<feature type="binding site" evidence="8">
    <location>
        <position position="396"/>
    </location>
    <ligand>
        <name>Zn(2+)</name>
        <dbReference type="ChEBI" id="CHEBI:29105"/>
        <label>2</label>
    </ligand>
</feature>